<accession>A0A0K8RA64</accession>
<dbReference type="AlphaFoldDB" id="A0A0K8RA64"/>
<evidence type="ECO:0000313" key="1">
    <source>
        <dbReference type="EMBL" id="JAA67748.1"/>
    </source>
</evidence>
<reference evidence="1" key="1">
    <citation type="submission" date="2012-12" db="EMBL/GenBank/DDBJ databases">
        <title>Identification and characterization of a phenylalanine ammonia-lyase gene family in Isatis indigotica Fort.</title>
        <authorList>
            <person name="Liu Q."/>
            <person name="Chen J."/>
            <person name="Zhou X."/>
            <person name="Di P."/>
            <person name="Xiao Y."/>
            <person name="Xuan H."/>
            <person name="Zhang L."/>
            <person name="Chen W."/>
        </authorList>
    </citation>
    <scope>NUCLEOTIDE SEQUENCE</scope>
    <source>
        <tissue evidence="1">Salivary gland</tissue>
    </source>
</reference>
<dbReference type="EMBL" id="GADI01006060">
    <property type="protein sequence ID" value="JAA67748.1"/>
    <property type="molecule type" value="mRNA"/>
</dbReference>
<name>A0A0K8RA64_IXORI</name>
<sequence>MVSRIPTRSISAIPNVVMPRWSMEYLSYESTSLSAMKAKFSLWTQGCTHSRLGGFVTKGAISCNRNDTGIPWRLPWREGNKNVLVVGRFDIVLSILYSYHHTLGESCTQHPAIKKITCACDAFGTRLLSECQLWIPTMTNLDHLLEIRKYYGDWGFAAQAL</sequence>
<protein>
    <submittedName>
        <fullName evidence="1">Putative arginase</fullName>
    </submittedName>
</protein>
<proteinExistence type="evidence at transcript level"/>
<organism evidence="1">
    <name type="scientific">Ixodes ricinus</name>
    <name type="common">Common tick</name>
    <name type="synonym">Acarus ricinus</name>
    <dbReference type="NCBI Taxonomy" id="34613"/>
    <lineage>
        <taxon>Eukaryota</taxon>
        <taxon>Metazoa</taxon>
        <taxon>Ecdysozoa</taxon>
        <taxon>Arthropoda</taxon>
        <taxon>Chelicerata</taxon>
        <taxon>Arachnida</taxon>
        <taxon>Acari</taxon>
        <taxon>Parasitiformes</taxon>
        <taxon>Ixodida</taxon>
        <taxon>Ixodoidea</taxon>
        <taxon>Ixodidae</taxon>
        <taxon>Ixodinae</taxon>
        <taxon>Ixodes</taxon>
    </lineage>
</organism>